<name>A0A1R3J3A2_COCAP</name>
<feature type="compositionally biased region" description="Acidic residues" evidence="1">
    <location>
        <begin position="85"/>
        <end position="110"/>
    </location>
</feature>
<dbReference type="AlphaFoldDB" id="A0A1R3J3A2"/>
<organism evidence="2 3">
    <name type="scientific">Corchorus capsularis</name>
    <name type="common">Jute</name>
    <dbReference type="NCBI Taxonomy" id="210143"/>
    <lineage>
        <taxon>Eukaryota</taxon>
        <taxon>Viridiplantae</taxon>
        <taxon>Streptophyta</taxon>
        <taxon>Embryophyta</taxon>
        <taxon>Tracheophyta</taxon>
        <taxon>Spermatophyta</taxon>
        <taxon>Magnoliopsida</taxon>
        <taxon>eudicotyledons</taxon>
        <taxon>Gunneridae</taxon>
        <taxon>Pentapetalae</taxon>
        <taxon>rosids</taxon>
        <taxon>malvids</taxon>
        <taxon>Malvales</taxon>
        <taxon>Malvaceae</taxon>
        <taxon>Grewioideae</taxon>
        <taxon>Apeibeae</taxon>
        <taxon>Corchorus</taxon>
    </lineage>
</organism>
<dbReference type="EMBL" id="AWWV01008755">
    <property type="protein sequence ID" value="OMO89321.1"/>
    <property type="molecule type" value="Genomic_DNA"/>
</dbReference>
<reference evidence="2 3" key="1">
    <citation type="submission" date="2013-09" db="EMBL/GenBank/DDBJ databases">
        <title>Corchorus capsularis genome sequencing.</title>
        <authorList>
            <person name="Alam M."/>
            <person name="Haque M.S."/>
            <person name="Islam M.S."/>
            <person name="Emdad E.M."/>
            <person name="Islam M.M."/>
            <person name="Ahmed B."/>
            <person name="Halim A."/>
            <person name="Hossen Q.M.M."/>
            <person name="Hossain M.Z."/>
            <person name="Ahmed R."/>
            <person name="Khan M.M."/>
            <person name="Islam R."/>
            <person name="Rashid M.M."/>
            <person name="Khan S.A."/>
            <person name="Rahman M.S."/>
            <person name="Alam M."/>
        </authorList>
    </citation>
    <scope>NUCLEOTIDE SEQUENCE [LARGE SCALE GENOMIC DNA]</scope>
    <source>
        <strain evidence="3">cv. CVL-1</strain>
        <tissue evidence="2">Whole seedling</tissue>
    </source>
</reference>
<feature type="region of interest" description="Disordered" evidence="1">
    <location>
        <begin position="69"/>
        <end position="110"/>
    </location>
</feature>
<feature type="region of interest" description="Disordered" evidence="1">
    <location>
        <begin position="1"/>
        <end position="55"/>
    </location>
</feature>
<gene>
    <name evidence="2" type="ORF">CCACVL1_07921</name>
</gene>
<accession>A0A1R3J3A2</accession>
<feature type="compositionally biased region" description="Basic and acidic residues" evidence="1">
    <location>
        <begin position="10"/>
        <end position="25"/>
    </location>
</feature>
<dbReference type="Gramene" id="OMO89321">
    <property type="protein sequence ID" value="OMO89321"/>
    <property type="gene ID" value="CCACVL1_07921"/>
</dbReference>
<feature type="compositionally biased region" description="Basic and acidic residues" evidence="1">
    <location>
        <begin position="69"/>
        <end position="80"/>
    </location>
</feature>
<evidence type="ECO:0000256" key="1">
    <source>
        <dbReference type="SAM" id="MobiDB-lite"/>
    </source>
</evidence>
<comment type="caution">
    <text evidence="2">The sequence shown here is derived from an EMBL/GenBank/DDBJ whole genome shotgun (WGS) entry which is preliminary data.</text>
</comment>
<proteinExistence type="predicted"/>
<sequence>MSQTYTKWIHHGEKSDTKFPSHENEDNGSSSNCPHSNDEQMDDGTVQERYGEGPLQMNDIAAEVIESRFVERNKKSKEDTCIENLDQDINVETESESNDDEYDSDLDPTL</sequence>
<dbReference type="OrthoDB" id="10453219at2759"/>
<protein>
    <submittedName>
        <fullName evidence="2">Uncharacterized protein</fullName>
    </submittedName>
</protein>
<evidence type="ECO:0000313" key="2">
    <source>
        <dbReference type="EMBL" id="OMO89321.1"/>
    </source>
</evidence>
<dbReference type="Proteomes" id="UP000188268">
    <property type="component" value="Unassembled WGS sequence"/>
</dbReference>
<evidence type="ECO:0000313" key="3">
    <source>
        <dbReference type="Proteomes" id="UP000188268"/>
    </source>
</evidence>
<keyword evidence="3" id="KW-1185">Reference proteome</keyword>